<sequence>MIHVVYLMKILLIIRMFFTILGSFVNDDLRVVCLCFMNFPCTKEKFCKSEFSKSMHKKTPELGSSYYHFLVFLRPMCMFGKSFNSTSKLTNHM</sequence>
<organism evidence="2">
    <name type="scientific">Lotus japonicus</name>
    <name type="common">Lotus corniculatus var. japonicus</name>
    <dbReference type="NCBI Taxonomy" id="34305"/>
    <lineage>
        <taxon>Eukaryota</taxon>
        <taxon>Viridiplantae</taxon>
        <taxon>Streptophyta</taxon>
        <taxon>Embryophyta</taxon>
        <taxon>Tracheophyta</taxon>
        <taxon>Spermatophyta</taxon>
        <taxon>Magnoliopsida</taxon>
        <taxon>eudicotyledons</taxon>
        <taxon>Gunneridae</taxon>
        <taxon>Pentapetalae</taxon>
        <taxon>rosids</taxon>
        <taxon>fabids</taxon>
        <taxon>Fabales</taxon>
        <taxon>Fabaceae</taxon>
        <taxon>Papilionoideae</taxon>
        <taxon>50 kb inversion clade</taxon>
        <taxon>NPAAA clade</taxon>
        <taxon>Hologalegina</taxon>
        <taxon>robinioid clade</taxon>
        <taxon>Loteae</taxon>
        <taxon>Lotus</taxon>
    </lineage>
</organism>
<evidence type="ECO:0000313" key="2">
    <source>
        <dbReference type="EMBL" id="AFK43868.1"/>
    </source>
</evidence>
<dbReference type="EMBL" id="BT144074">
    <property type="protein sequence ID" value="AFK43868.1"/>
    <property type="molecule type" value="mRNA"/>
</dbReference>
<reference evidence="2" key="1">
    <citation type="submission" date="2012-05" db="EMBL/GenBank/DDBJ databases">
        <authorList>
            <person name="Krishnakumar V."/>
            <person name="Cheung F."/>
            <person name="Xiao Y."/>
            <person name="Chan A."/>
            <person name="Moskal W.A."/>
            <person name="Town C.D."/>
        </authorList>
    </citation>
    <scope>NUCLEOTIDE SEQUENCE</scope>
</reference>
<evidence type="ECO:0000256" key="1">
    <source>
        <dbReference type="SAM" id="Phobius"/>
    </source>
</evidence>
<keyword evidence="1" id="KW-0812">Transmembrane</keyword>
<protein>
    <submittedName>
        <fullName evidence="2">Uncharacterized protein</fullName>
    </submittedName>
</protein>
<feature type="transmembrane region" description="Helical" evidence="1">
    <location>
        <begin position="6"/>
        <end position="25"/>
    </location>
</feature>
<name>I3SUC6_LOTJA</name>
<dbReference type="AlphaFoldDB" id="I3SUC6"/>
<proteinExistence type="evidence at transcript level"/>
<accession>I3SUC6</accession>
<keyword evidence="1" id="KW-1133">Transmembrane helix</keyword>
<keyword evidence="1" id="KW-0472">Membrane</keyword>